<keyword evidence="1" id="KW-0732">Signal</keyword>
<evidence type="ECO:0000259" key="2">
    <source>
        <dbReference type="Pfam" id="PF07593"/>
    </source>
</evidence>
<evidence type="ECO:0000313" key="3">
    <source>
        <dbReference type="EMBL" id="GFJ76868.1"/>
    </source>
</evidence>
<dbReference type="AlphaFoldDB" id="A0A6V8K3K0"/>
<dbReference type="InterPro" id="IPR027039">
    <property type="entry name" value="Crtac1"/>
</dbReference>
<organism evidence="3 4">
    <name type="scientific">Phytohabitans houttuyneae</name>
    <dbReference type="NCBI Taxonomy" id="1076126"/>
    <lineage>
        <taxon>Bacteria</taxon>
        <taxon>Bacillati</taxon>
        <taxon>Actinomycetota</taxon>
        <taxon>Actinomycetes</taxon>
        <taxon>Micromonosporales</taxon>
        <taxon>Micromonosporaceae</taxon>
    </lineage>
</organism>
<evidence type="ECO:0000313" key="4">
    <source>
        <dbReference type="Proteomes" id="UP000482800"/>
    </source>
</evidence>
<dbReference type="SUPFAM" id="SSF69318">
    <property type="entry name" value="Integrin alpha N-terminal domain"/>
    <property type="match status" value="1"/>
</dbReference>
<keyword evidence="4" id="KW-1185">Reference proteome</keyword>
<dbReference type="InterPro" id="IPR028994">
    <property type="entry name" value="Integrin_alpha_N"/>
</dbReference>
<sequence length="648" mass="69226">MSKIAGWGRRQLAGVVALVLLVGMFVASRLPEASADERAEMASGYRFTPLSIDIPGGFPQQTIRRVNKDYEHIRAWISSVGAGIAMNDLDGDGLANDLCVTDVRIDRVVVTPTPGAGASRYAAFALDPSPLPMNPYIAPMGCVPGDYNEDGRNDLLVYWWGRTPVIYLAKPGATGLSMATYQPVELVPRAGTATSVYDGPQWNTNAVAVADFDGDGHDDIYVGNYFPDGPVINDTVAGGVAMNDSMSLAYNGGLDHVFRWTGGTTGDRPGATYAEAEGVFPEDVSRGWVLAAGGNDLDGDLLPELYMANDFGPDRLMHNRSTPGKVRFTLVEGTGSRAVVPKSKLLGHDSFKGMGVDFGDIDGDGLYDMYVGNITTTFGLQESNFAFVNTADDQAHVRAQLGDGKAPFADRSAPLGLAWSGWSWDVKFGDFDNSGEADIVQTAGFVKGEVNRWAQLQELATANDGLLKHPLWWPKVEQGDDIAGGQALAFHVKGPSGRFEDLSAELDLDERIPTRGIATGDADGDGRLDFAVARQWDAPVFYRNESPQVGAFLGLRLVHEAGGSAATGAQVTVTGPDGRRHVGRVDAGSGHSGKRSFEVHVGLGETSGPLTVDLAWRDRTGAPRQQRLQLTPGWHTVRVGTQAQEVAS</sequence>
<reference evidence="3 4" key="2">
    <citation type="submission" date="2020-03" db="EMBL/GenBank/DDBJ databases">
        <authorList>
            <person name="Ichikawa N."/>
            <person name="Kimura A."/>
            <person name="Kitahashi Y."/>
            <person name="Uohara A."/>
        </authorList>
    </citation>
    <scope>NUCLEOTIDE SEQUENCE [LARGE SCALE GENOMIC DNA]</scope>
    <source>
        <strain evidence="3 4">NBRC 108639</strain>
    </source>
</reference>
<evidence type="ECO:0000256" key="1">
    <source>
        <dbReference type="ARBA" id="ARBA00022729"/>
    </source>
</evidence>
<gene>
    <name evidence="3" type="ORF">Phou_010480</name>
</gene>
<dbReference type="Pfam" id="PF07593">
    <property type="entry name" value="UnbV_ASPIC"/>
    <property type="match status" value="1"/>
</dbReference>
<dbReference type="Pfam" id="PF13517">
    <property type="entry name" value="FG-GAP_3"/>
    <property type="match status" value="1"/>
</dbReference>
<dbReference type="PANTHER" id="PTHR16026:SF0">
    <property type="entry name" value="CARTILAGE ACIDIC PROTEIN 1"/>
    <property type="match status" value="1"/>
</dbReference>
<dbReference type="InterPro" id="IPR011519">
    <property type="entry name" value="UnbV_ASPIC"/>
</dbReference>
<comment type="caution">
    <text evidence="3">The sequence shown here is derived from an EMBL/GenBank/DDBJ whole genome shotgun (WGS) entry which is preliminary data.</text>
</comment>
<dbReference type="EMBL" id="BLPF01000001">
    <property type="protein sequence ID" value="GFJ76868.1"/>
    <property type="molecule type" value="Genomic_DNA"/>
</dbReference>
<dbReference type="Gene3D" id="2.130.10.130">
    <property type="entry name" value="Integrin alpha, N-terminal"/>
    <property type="match status" value="1"/>
</dbReference>
<reference evidence="3 4" key="1">
    <citation type="submission" date="2020-03" db="EMBL/GenBank/DDBJ databases">
        <title>Whole genome shotgun sequence of Phytohabitans houttuyneae NBRC 108639.</title>
        <authorList>
            <person name="Komaki H."/>
            <person name="Tamura T."/>
        </authorList>
    </citation>
    <scope>NUCLEOTIDE SEQUENCE [LARGE SCALE GENOMIC DNA]</scope>
    <source>
        <strain evidence="3 4">NBRC 108639</strain>
    </source>
</reference>
<name>A0A6V8K3K0_9ACTN</name>
<dbReference type="Proteomes" id="UP000482800">
    <property type="component" value="Unassembled WGS sequence"/>
</dbReference>
<dbReference type="PANTHER" id="PTHR16026">
    <property type="entry name" value="CARTILAGE ACIDIC PROTEIN 1"/>
    <property type="match status" value="1"/>
</dbReference>
<dbReference type="RefSeq" id="WP_371872079.1">
    <property type="nucleotide sequence ID" value="NZ_BAABGO010000005.1"/>
</dbReference>
<feature type="domain" description="ASPIC/UnbV" evidence="2">
    <location>
        <begin position="566"/>
        <end position="620"/>
    </location>
</feature>
<dbReference type="Pfam" id="PF01839">
    <property type="entry name" value="FG-GAP"/>
    <property type="match status" value="1"/>
</dbReference>
<proteinExistence type="predicted"/>
<protein>
    <submittedName>
        <fullName evidence="3">RNA-binding protein</fullName>
    </submittedName>
</protein>
<accession>A0A6V8K3K0</accession>
<dbReference type="InterPro" id="IPR013517">
    <property type="entry name" value="FG-GAP"/>
</dbReference>